<accession>A0ACB9NQG8</accession>
<reference evidence="2" key="1">
    <citation type="journal article" date="2023" name="Front. Plant Sci.">
        <title>Chromosomal-level genome assembly of Melastoma candidum provides insights into trichome evolution.</title>
        <authorList>
            <person name="Zhong Y."/>
            <person name="Wu W."/>
            <person name="Sun C."/>
            <person name="Zou P."/>
            <person name="Liu Y."/>
            <person name="Dai S."/>
            <person name="Zhou R."/>
        </authorList>
    </citation>
    <scope>NUCLEOTIDE SEQUENCE [LARGE SCALE GENOMIC DNA]</scope>
</reference>
<comment type="caution">
    <text evidence="1">The sequence shown here is derived from an EMBL/GenBank/DDBJ whole genome shotgun (WGS) entry which is preliminary data.</text>
</comment>
<protein>
    <submittedName>
        <fullName evidence="1">Uncharacterized protein</fullName>
    </submittedName>
</protein>
<gene>
    <name evidence="1" type="ORF">MLD38_023900</name>
</gene>
<sequence>MDRAQFMMWSKSRSGATNNVCDDSWEELAFAEDAARVHGGCAWPPRSYTCSFCRREFRSAQALGGHMNAHRRDRARLKQSPDPPPGVFHRVARPNLISQDSLPPQIRRFFLNPSPNTAADDSAMPISSSVVLFQSEGGCHFDLEKFLPHLPTSLNESRDRTSAGVILFPLGSNQFSGSTSEKNGKIPLNRKGDFRNQSWSNPAETDFPMSMSLAMKTRSFSSEEDDEDETVILTTTCKRRRRDEPSPPFILKPRHRPTVSIDELSYSPGEGLDLELRLGERPKVKL</sequence>
<keyword evidence="2" id="KW-1185">Reference proteome</keyword>
<evidence type="ECO:0000313" key="2">
    <source>
        <dbReference type="Proteomes" id="UP001057402"/>
    </source>
</evidence>
<evidence type="ECO:0000313" key="1">
    <source>
        <dbReference type="EMBL" id="KAI4338893.1"/>
    </source>
</evidence>
<dbReference type="Proteomes" id="UP001057402">
    <property type="component" value="Chromosome 7"/>
</dbReference>
<proteinExistence type="predicted"/>
<name>A0ACB9NQG8_9MYRT</name>
<dbReference type="EMBL" id="CM042886">
    <property type="protein sequence ID" value="KAI4338893.1"/>
    <property type="molecule type" value="Genomic_DNA"/>
</dbReference>
<organism evidence="1 2">
    <name type="scientific">Melastoma candidum</name>
    <dbReference type="NCBI Taxonomy" id="119954"/>
    <lineage>
        <taxon>Eukaryota</taxon>
        <taxon>Viridiplantae</taxon>
        <taxon>Streptophyta</taxon>
        <taxon>Embryophyta</taxon>
        <taxon>Tracheophyta</taxon>
        <taxon>Spermatophyta</taxon>
        <taxon>Magnoliopsida</taxon>
        <taxon>eudicotyledons</taxon>
        <taxon>Gunneridae</taxon>
        <taxon>Pentapetalae</taxon>
        <taxon>rosids</taxon>
        <taxon>malvids</taxon>
        <taxon>Myrtales</taxon>
        <taxon>Melastomataceae</taxon>
        <taxon>Melastomatoideae</taxon>
        <taxon>Melastomateae</taxon>
        <taxon>Melastoma</taxon>
    </lineage>
</organism>